<dbReference type="PANTHER" id="PTHR28152:SF1">
    <property type="entry name" value="HYDROXYACYL-THIOESTER DEHYDRATASE TYPE 2, MITOCHONDRIAL"/>
    <property type="match status" value="1"/>
</dbReference>
<dbReference type="GO" id="GO:0019171">
    <property type="term" value="F:(3R)-hydroxyacyl-[acyl-carrier-protein] dehydratase activity"/>
    <property type="evidence" value="ECO:0007669"/>
    <property type="project" value="TreeGrafter"/>
</dbReference>
<dbReference type="eggNOG" id="COG3777">
    <property type="taxonomic scope" value="Bacteria"/>
</dbReference>
<sequence length="284" mass="31406">MSEQYDLTPFIGREQSAHDIVDPERLIRLAALLDRSWTPSDAIPPLGHFLLFRPDERQSNIGPDGHPVRGPDDLLPDIPLPRRMWAGSRIRFERALEPGMPVFRKSRLEKAVAKRGKGGDLVFCTVAHEIRAGEGGPLLIAEEQDIVYRGAHTGAEPAKRPSIDPDFTAQEVHSRVVGPVELFRYSALTFNAHRIHYDRDYARDEEGYPALVVHGPFLATLLFDHLQNVTRGRRISAFAFRATSPSFDGEELVFGATVQGDEAKLSVTNPSGLALTGTARLADG</sequence>
<evidence type="ECO:0000313" key="2">
    <source>
        <dbReference type="Proteomes" id="UP000025171"/>
    </source>
</evidence>
<accession>A0A059FU66</accession>
<keyword evidence="2" id="KW-1185">Reference proteome</keyword>
<name>A0A059FU66_9PROT</name>
<dbReference type="RefSeq" id="WP_035613210.1">
    <property type="nucleotide sequence ID" value="NZ_ARYK01000001.1"/>
</dbReference>
<dbReference type="PATRIC" id="fig|1280950.3.peg.522"/>
<evidence type="ECO:0000313" key="1">
    <source>
        <dbReference type="EMBL" id="KCZ94219.1"/>
    </source>
</evidence>
<dbReference type="OrthoDB" id="7183822at2"/>
<reference evidence="1 2" key="1">
    <citation type="journal article" date="2014" name="Antonie Van Leeuwenhoek">
        <title>Hyphomonas beringensis sp. nov. and Hyphomonas chukchiensis sp. nov., isolated from surface seawater of the Bering Sea and Chukchi Sea.</title>
        <authorList>
            <person name="Li C."/>
            <person name="Lai Q."/>
            <person name="Li G."/>
            <person name="Dong C."/>
            <person name="Wang J."/>
            <person name="Liao Y."/>
            <person name="Shao Z."/>
        </authorList>
    </citation>
    <scope>NUCLEOTIDE SEQUENCE [LARGE SCALE GENOMIC DNA]</scope>
    <source>
        <strain evidence="1 2">MHS-2</strain>
    </source>
</reference>
<dbReference type="InterPro" id="IPR052741">
    <property type="entry name" value="Mitochondrial_HTD2"/>
</dbReference>
<evidence type="ECO:0008006" key="3">
    <source>
        <dbReference type="Google" id="ProtNLM"/>
    </source>
</evidence>
<dbReference type="PANTHER" id="PTHR28152">
    <property type="entry name" value="HYDROXYACYL-THIOESTER DEHYDRATASE TYPE 2, MITOCHONDRIAL"/>
    <property type="match status" value="1"/>
</dbReference>
<dbReference type="InterPro" id="IPR029069">
    <property type="entry name" value="HotDog_dom_sf"/>
</dbReference>
<gene>
    <name evidence="1" type="ORF">HJO_02555</name>
</gene>
<dbReference type="Gene3D" id="3.10.129.10">
    <property type="entry name" value="Hotdog Thioesterase"/>
    <property type="match status" value="1"/>
</dbReference>
<dbReference type="SUPFAM" id="SSF54637">
    <property type="entry name" value="Thioesterase/thiol ester dehydrase-isomerase"/>
    <property type="match status" value="1"/>
</dbReference>
<dbReference type="STRING" id="1280950.HJO_02555"/>
<protein>
    <recommendedName>
        <fullName evidence="3">N-terminal of MaoC-like dehydratase domain-containing protein</fullName>
    </recommendedName>
</protein>
<dbReference type="AlphaFoldDB" id="A0A059FU66"/>
<proteinExistence type="predicted"/>
<dbReference type="EMBL" id="ARYK01000001">
    <property type="protein sequence ID" value="KCZ94219.1"/>
    <property type="molecule type" value="Genomic_DNA"/>
</dbReference>
<comment type="caution">
    <text evidence="1">The sequence shown here is derived from an EMBL/GenBank/DDBJ whole genome shotgun (WGS) entry which is preliminary data.</text>
</comment>
<organism evidence="1 2">
    <name type="scientific">Hyphomonas johnsonii MHS-2</name>
    <dbReference type="NCBI Taxonomy" id="1280950"/>
    <lineage>
        <taxon>Bacteria</taxon>
        <taxon>Pseudomonadati</taxon>
        <taxon>Pseudomonadota</taxon>
        <taxon>Alphaproteobacteria</taxon>
        <taxon>Hyphomonadales</taxon>
        <taxon>Hyphomonadaceae</taxon>
        <taxon>Hyphomonas</taxon>
    </lineage>
</organism>
<dbReference type="Proteomes" id="UP000025171">
    <property type="component" value="Unassembled WGS sequence"/>
</dbReference>